<dbReference type="InterPro" id="IPR008278">
    <property type="entry name" value="4-PPantetheinyl_Trfase_dom"/>
</dbReference>
<feature type="binding site" evidence="12">
    <location>
        <position position="114"/>
    </location>
    <ligand>
        <name>CoA</name>
        <dbReference type="ChEBI" id="CHEBI:57287"/>
    </ligand>
</feature>
<sequence length="213" mass="24204">MRYGNISEQFGVTGKINISVKEDSETIMESLLHAEELALIPPTWSEKRKKTFVMGRLAAKQAMESYGTTTYPVLRGSMNEPLWPDTFKGSIAHKDNIAIAAVTKDPSYAGIGIDIEDAHSFLDTTHARLFCVDEELTYVEENSFNATLFFSIKESVVKANYMAYGKRTEMINVNCCKLLENRSCPKVKVKYILENRYIISLCMIYQEKNKNNE</sequence>
<dbReference type="GO" id="GO:0000287">
    <property type="term" value="F:magnesium ion binding"/>
    <property type="evidence" value="ECO:0007669"/>
    <property type="project" value="InterPro"/>
</dbReference>
<evidence type="ECO:0000256" key="10">
    <source>
        <dbReference type="ARBA" id="ARBA00049176"/>
    </source>
</evidence>
<evidence type="ECO:0000256" key="1">
    <source>
        <dbReference type="ARBA" id="ARBA00003937"/>
    </source>
</evidence>
<evidence type="ECO:0000256" key="9">
    <source>
        <dbReference type="ARBA" id="ARBA00031996"/>
    </source>
</evidence>
<feature type="binding site" evidence="13">
    <location>
        <position position="116"/>
    </location>
    <ligand>
        <name>Mg(2+)</name>
        <dbReference type="ChEBI" id="CHEBI:18420"/>
    </ligand>
</feature>
<keyword evidence="13" id="KW-0479">Metal-binding</keyword>
<dbReference type="RefSeq" id="WP_106624265.1">
    <property type="nucleotide sequence ID" value="NZ_CP032819.1"/>
</dbReference>
<evidence type="ECO:0000256" key="8">
    <source>
        <dbReference type="ARBA" id="ARBA00029894"/>
    </source>
</evidence>
<dbReference type="SUPFAM" id="SSF56214">
    <property type="entry name" value="4'-phosphopantetheinyl transferase"/>
    <property type="match status" value="1"/>
</dbReference>
<dbReference type="GO" id="GO:0009239">
    <property type="term" value="P:enterobactin biosynthetic process"/>
    <property type="evidence" value="ECO:0007669"/>
    <property type="project" value="UniProtKB-KW"/>
</dbReference>
<evidence type="ECO:0000256" key="4">
    <source>
        <dbReference type="ARBA" id="ARBA00011503"/>
    </source>
</evidence>
<evidence type="ECO:0000256" key="13">
    <source>
        <dbReference type="PIRSR" id="PIRSR603542-2"/>
    </source>
</evidence>
<organism evidence="16 17">
    <name type="scientific">Butyricimonas faecalis</name>
    <dbReference type="NCBI Taxonomy" id="2093856"/>
    <lineage>
        <taxon>Bacteria</taxon>
        <taxon>Pseudomonadati</taxon>
        <taxon>Bacteroidota</taxon>
        <taxon>Bacteroidia</taxon>
        <taxon>Bacteroidales</taxon>
        <taxon>Odoribacteraceae</taxon>
        <taxon>Butyricimonas</taxon>
    </lineage>
</organism>
<proteinExistence type="inferred from homology"/>
<dbReference type="InterPro" id="IPR041354">
    <property type="entry name" value="4PPT_N"/>
</dbReference>
<dbReference type="GO" id="GO:0008897">
    <property type="term" value="F:holo-[acyl-carrier-protein] synthase activity"/>
    <property type="evidence" value="ECO:0007669"/>
    <property type="project" value="InterPro"/>
</dbReference>
<feature type="domain" description="4'-phosphopantetheinyl transferase" evidence="14">
    <location>
        <begin position="110"/>
        <end position="183"/>
    </location>
</feature>
<dbReference type="Pfam" id="PF17837">
    <property type="entry name" value="4PPT_N"/>
    <property type="match status" value="1"/>
</dbReference>
<feature type="binding site" evidence="12">
    <location>
        <position position="154"/>
    </location>
    <ligand>
        <name>CoA</name>
        <dbReference type="ChEBI" id="CHEBI:57287"/>
    </ligand>
</feature>
<feature type="binding site" evidence="13">
    <location>
        <position position="115"/>
    </location>
    <ligand>
        <name>Mg(2+)</name>
        <dbReference type="ChEBI" id="CHEBI:18420"/>
    </ligand>
</feature>
<comment type="function">
    <text evidence="1">Involved in the biosynthesis of the siderophore enterobactin (enterochelin), which is a macrocyclic trimeric lactone of N-(2,3-dihydroxybenzoyl)-serine. The serine trilactone serves as a scaffolding for the three catechol functionalities that provide hexadentate coordination for the tightly ligated iron(2+) atoms. Plays an essential role in the assembly of the enterobactin by catalyzing the transfer of the 4'-phosphopantetheine (Ppant) moiety from coenzyme A to the apo-domains of both EntB (ArCP domain) and EntF (PCP domain) to yield their holo-forms which make them competent for the activation of 2,3-dihydroxybenzoate (DHB) and L-serine, respectively.</text>
</comment>
<accession>A0A3S9VNJ0</accession>
<dbReference type="Proteomes" id="UP000270673">
    <property type="component" value="Chromosome"/>
</dbReference>
<dbReference type="InterPro" id="IPR003542">
    <property type="entry name" value="Enbac_synth_compD-like"/>
</dbReference>
<keyword evidence="13" id="KW-0460">Magnesium</keyword>
<feature type="domain" description="4'-phosphopantetheinyl transferase N-terminal" evidence="15">
    <location>
        <begin position="46"/>
        <end position="102"/>
    </location>
</feature>
<evidence type="ECO:0000259" key="15">
    <source>
        <dbReference type="Pfam" id="PF17837"/>
    </source>
</evidence>
<evidence type="ECO:0000256" key="3">
    <source>
        <dbReference type="ARBA" id="ARBA00008342"/>
    </source>
</evidence>
<comment type="similarity">
    <text evidence="3">Belongs to the P-Pant transferase superfamily. EntD family.</text>
</comment>
<dbReference type="KEGG" id="buy:D8S85_00165"/>
<dbReference type="PRINTS" id="PR01399">
    <property type="entry name" value="ENTSNTHTASED"/>
</dbReference>
<keyword evidence="17" id="KW-1185">Reference proteome</keyword>
<feature type="binding site" evidence="12">
    <location>
        <position position="56"/>
    </location>
    <ligand>
        <name>CoA</name>
        <dbReference type="ChEBI" id="CHEBI:57287"/>
    </ligand>
</feature>
<feature type="binding site" evidence="13">
    <location>
        <position position="114"/>
    </location>
    <ligand>
        <name>Mg(2+)</name>
        <dbReference type="ChEBI" id="CHEBI:18420"/>
    </ligand>
</feature>
<dbReference type="GO" id="GO:0009366">
    <property type="term" value="C:enterobactin synthetase complex"/>
    <property type="evidence" value="ECO:0007669"/>
    <property type="project" value="InterPro"/>
</dbReference>
<evidence type="ECO:0000256" key="5">
    <source>
        <dbReference type="ARBA" id="ARBA00019087"/>
    </source>
</evidence>
<reference evidence="16 17" key="1">
    <citation type="submission" date="2018-10" db="EMBL/GenBank/DDBJ databases">
        <title>Butyricimonas faecalis sp. nov., isolated from human faeces and emended description of the genus Butyricimonas.</title>
        <authorList>
            <person name="Le Roy T."/>
            <person name="Van der Smissen P."/>
            <person name="Paquot A."/>
            <person name="Delzenne N."/>
            <person name="Muccioli G."/>
            <person name="Collet J.-F."/>
            <person name="Cani P.D."/>
        </authorList>
    </citation>
    <scope>NUCLEOTIDE SEQUENCE [LARGE SCALE GENOMIC DNA]</scope>
    <source>
        <strain evidence="16 17">H184</strain>
    </source>
</reference>
<dbReference type="Pfam" id="PF01648">
    <property type="entry name" value="ACPS"/>
    <property type="match status" value="1"/>
</dbReference>
<feature type="binding site" evidence="12">
    <location>
        <position position="48"/>
    </location>
    <ligand>
        <name>CoA</name>
        <dbReference type="ChEBI" id="CHEBI:57287"/>
    </ligand>
</feature>
<evidence type="ECO:0000256" key="7">
    <source>
        <dbReference type="ARBA" id="ARBA00023191"/>
    </source>
</evidence>
<comment type="catalytic activity">
    <reaction evidence="10">
        <text>apo-[aryl-carrier protein] + CoA = holo-[aryl-carrier protein] + adenosine 3',5'-bisphosphate + H(+)</text>
        <dbReference type="Rhea" id="RHEA:48404"/>
        <dbReference type="Rhea" id="RHEA-COMP:15903"/>
        <dbReference type="Rhea" id="RHEA-COMP:17557"/>
        <dbReference type="ChEBI" id="CHEBI:15378"/>
        <dbReference type="ChEBI" id="CHEBI:29999"/>
        <dbReference type="ChEBI" id="CHEBI:57287"/>
        <dbReference type="ChEBI" id="CHEBI:58343"/>
        <dbReference type="ChEBI" id="CHEBI:64479"/>
    </reaction>
</comment>
<comment type="subunit">
    <text evidence="4">EntB, EntD, EntE, and EntF form a multienzyme complex called enterobactin synthase.</text>
</comment>
<evidence type="ECO:0000256" key="2">
    <source>
        <dbReference type="ARBA" id="ARBA00004993"/>
    </source>
</evidence>
<evidence type="ECO:0000313" key="17">
    <source>
        <dbReference type="Proteomes" id="UP000270673"/>
    </source>
</evidence>
<comment type="cofactor">
    <cofactor evidence="13">
        <name>Mg(2+)</name>
        <dbReference type="ChEBI" id="CHEBI:18420"/>
    </cofactor>
</comment>
<keyword evidence="7" id="KW-0259">Enterobactin biosynthesis</keyword>
<evidence type="ECO:0000259" key="14">
    <source>
        <dbReference type="Pfam" id="PF01648"/>
    </source>
</evidence>
<dbReference type="OrthoDB" id="1052720at2"/>
<feature type="binding site" evidence="12">
    <location>
        <position position="158"/>
    </location>
    <ligand>
        <name>CoA</name>
        <dbReference type="ChEBI" id="CHEBI:57287"/>
    </ligand>
</feature>
<dbReference type="Gene3D" id="3.90.470.20">
    <property type="entry name" value="4'-phosphopantetheinyl transferase domain"/>
    <property type="match status" value="2"/>
</dbReference>
<dbReference type="EMBL" id="CP032819">
    <property type="protein sequence ID" value="AZS28116.1"/>
    <property type="molecule type" value="Genomic_DNA"/>
</dbReference>
<evidence type="ECO:0000256" key="6">
    <source>
        <dbReference type="ARBA" id="ARBA00022679"/>
    </source>
</evidence>
<comment type="pathway">
    <text evidence="2">Siderophore biosynthesis; enterobactin biosynthesis.</text>
</comment>
<dbReference type="AlphaFoldDB" id="A0A3S9VNJ0"/>
<name>A0A3S9VNJ0_9BACT</name>
<evidence type="ECO:0000313" key="16">
    <source>
        <dbReference type="EMBL" id="AZS28116.1"/>
    </source>
</evidence>
<protein>
    <recommendedName>
        <fullName evidence="5">Enterobactin synthase component D</fullName>
    </recommendedName>
    <alternativeName>
        <fullName evidence="8">4'-phosphopantetheinyl transferase EntD</fullName>
    </alternativeName>
    <alternativeName>
        <fullName evidence="9">Enterochelin synthase D</fullName>
    </alternativeName>
</protein>
<dbReference type="GO" id="GO:0005886">
    <property type="term" value="C:plasma membrane"/>
    <property type="evidence" value="ECO:0007669"/>
    <property type="project" value="TreeGrafter"/>
</dbReference>
<dbReference type="PANTHER" id="PTHR38096">
    <property type="entry name" value="ENTEROBACTIN SYNTHASE COMPONENT D"/>
    <property type="match status" value="1"/>
</dbReference>
<evidence type="ECO:0000256" key="12">
    <source>
        <dbReference type="PIRSR" id="PIRSR603542-1"/>
    </source>
</evidence>
<gene>
    <name evidence="16" type="ORF">D8S85_00165</name>
</gene>
<dbReference type="InterPro" id="IPR037143">
    <property type="entry name" value="4-PPantetheinyl_Trfase_dom_sf"/>
</dbReference>
<dbReference type="PANTHER" id="PTHR38096:SF1">
    <property type="entry name" value="ENTEROBACTIN SYNTHASE COMPONENT D"/>
    <property type="match status" value="1"/>
</dbReference>
<comment type="catalytic activity">
    <reaction evidence="11">
        <text>apo-[peptidyl-carrier protein] + CoA = holo-[peptidyl-carrier protein] + adenosine 3',5'-bisphosphate + H(+)</text>
        <dbReference type="Rhea" id="RHEA:46228"/>
        <dbReference type="Rhea" id="RHEA-COMP:11479"/>
        <dbReference type="Rhea" id="RHEA-COMP:11480"/>
        <dbReference type="ChEBI" id="CHEBI:15378"/>
        <dbReference type="ChEBI" id="CHEBI:29999"/>
        <dbReference type="ChEBI" id="CHEBI:57287"/>
        <dbReference type="ChEBI" id="CHEBI:58343"/>
        <dbReference type="ChEBI" id="CHEBI:64479"/>
    </reaction>
</comment>
<evidence type="ECO:0000256" key="11">
    <source>
        <dbReference type="ARBA" id="ARBA00049191"/>
    </source>
</evidence>
<keyword evidence="6 16" id="KW-0808">Transferase</keyword>